<evidence type="ECO:0000256" key="1">
    <source>
        <dbReference type="ARBA" id="ARBA00004141"/>
    </source>
</evidence>
<keyword evidence="7" id="KW-1185">Reference proteome</keyword>
<dbReference type="PANTHER" id="PTHR10283">
    <property type="entry name" value="SOLUTE CARRIER FAMILY 13 MEMBER"/>
    <property type="match status" value="1"/>
</dbReference>
<feature type="transmembrane region" description="Helical" evidence="5">
    <location>
        <begin position="76"/>
        <end position="101"/>
    </location>
</feature>
<feature type="transmembrane region" description="Helical" evidence="5">
    <location>
        <begin position="121"/>
        <end position="140"/>
    </location>
</feature>
<dbReference type="OrthoDB" id="1926330at2759"/>
<name>A0A6G1F4M6_9ORYZ</name>
<keyword evidence="2 5" id="KW-0812">Transmembrane</keyword>
<dbReference type="Pfam" id="PF00939">
    <property type="entry name" value="Na_sulph_symp"/>
    <property type="match status" value="1"/>
</dbReference>
<sequence length="157" mass="17012">MDPRRSHWESSSEDVTRPLLPLHDDDDAADRLSCSALRSLLANKYLAVASGPVACALICALVDLGGHRAARNMLGVLAWVFLWWITDAVPLAVASMAPLFLFPVFGISSSDAVAKAYMDDVISLVLGSFILALAIEHYNIHRRLALNVRPSSLNSLA</sequence>
<evidence type="ECO:0000256" key="4">
    <source>
        <dbReference type="ARBA" id="ARBA00023136"/>
    </source>
</evidence>
<evidence type="ECO:0000313" key="7">
    <source>
        <dbReference type="Proteomes" id="UP000479710"/>
    </source>
</evidence>
<dbReference type="AlphaFoldDB" id="A0A6G1F4M6"/>
<dbReference type="PANTHER" id="PTHR10283:SF82">
    <property type="entry name" value="SOLUTE CARRIER FAMILY 13 MEMBER 2"/>
    <property type="match status" value="1"/>
</dbReference>
<dbReference type="GO" id="GO:0005886">
    <property type="term" value="C:plasma membrane"/>
    <property type="evidence" value="ECO:0007669"/>
    <property type="project" value="TreeGrafter"/>
</dbReference>
<accession>A0A6G1F4M6</accession>
<reference evidence="6 7" key="1">
    <citation type="submission" date="2019-11" db="EMBL/GenBank/DDBJ databases">
        <title>Whole genome sequence of Oryza granulata.</title>
        <authorList>
            <person name="Li W."/>
        </authorList>
    </citation>
    <scope>NUCLEOTIDE SEQUENCE [LARGE SCALE GENOMIC DNA]</scope>
    <source>
        <strain evidence="7">cv. Menghai</strain>
        <tissue evidence="6">Leaf</tissue>
    </source>
</reference>
<dbReference type="Proteomes" id="UP000479710">
    <property type="component" value="Unassembled WGS sequence"/>
</dbReference>
<comment type="caution">
    <text evidence="6">The sequence shown here is derived from an EMBL/GenBank/DDBJ whole genome shotgun (WGS) entry which is preliminary data.</text>
</comment>
<keyword evidence="3 5" id="KW-1133">Transmembrane helix</keyword>
<protein>
    <submittedName>
        <fullName evidence="6">Uncharacterized protein</fullName>
    </submittedName>
</protein>
<evidence type="ECO:0000256" key="5">
    <source>
        <dbReference type="SAM" id="Phobius"/>
    </source>
</evidence>
<dbReference type="GO" id="GO:0015140">
    <property type="term" value="F:malate transmembrane transporter activity"/>
    <property type="evidence" value="ECO:0007669"/>
    <property type="project" value="UniProtKB-ARBA"/>
</dbReference>
<keyword evidence="4 5" id="KW-0472">Membrane</keyword>
<evidence type="ECO:0000313" key="6">
    <source>
        <dbReference type="EMBL" id="KAF0931850.1"/>
    </source>
</evidence>
<dbReference type="InterPro" id="IPR001898">
    <property type="entry name" value="SLC13A/DASS"/>
</dbReference>
<dbReference type="EMBL" id="SPHZ02000001">
    <property type="protein sequence ID" value="KAF0931850.1"/>
    <property type="molecule type" value="Genomic_DNA"/>
</dbReference>
<evidence type="ECO:0000256" key="3">
    <source>
        <dbReference type="ARBA" id="ARBA00022989"/>
    </source>
</evidence>
<evidence type="ECO:0000256" key="2">
    <source>
        <dbReference type="ARBA" id="ARBA00022692"/>
    </source>
</evidence>
<feature type="transmembrane region" description="Helical" evidence="5">
    <location>
        <begin position="45"/>
        <end position="64"/>
    </location>
</feature>
<proteinExistence type="predicted"/>
<comment type="subcellular location">
    <subcellularLocation>
        <location evidence="1">Membrane</location>
        <topology evidence="1">Multi-pass membrane protein</topology>
    </subcellularLocation>
</comment>
<organism evidence="6 7">
    <name type="scientific">Oryza meyeriana var. granulata</name>
    <dbReference type="NCBI Taxonomy" id="110450"/>
    <lineage>
        <taxon>Eukaryota</taxon>
        <taxon>Viridiplantae</taxon>
        <taxon>Streptophyta</taxon>
        <taxon>Embryophyta</taxon>
        <taxon>Tracheophyta</taxon>
        <taxon>Spermatophyta</taxon>
        <taxon>Magnoliopsida</taxon>
        <taxon>Liliopsida</taxon>
        <taxon>Poales</taxon>
        <taxon>Poaceae</taxon>
        <taxon>BOP clade</taxon>
        <taxon>Oryzoideae</taxon>
        <taxon>Oryzeae</taxon>
        <taxon>Oryzinae</taxon>
        <taxon>Oryza</taxon>
        <taxon>Oryza meyeriana</taxon>
    </lineage>
</organism>
<gene>
    <name evidence="6" type="ORF">E2562_005811</name>
</gene>